<feature type="compositionally biased region" description="Basic and acidic residues" evidence="1">
    <location>
        <begin position="90"/>
        <end position="100"/>
    </location>
</feature>
<gene>
    <name evidence="2" type="ORF">Sradi_4406800</name>
</gene>
<comment type="caution">
    <text evidence="2">The sequence shown here is derived from an EMBL/GenBank/DDBJ whole genome shotgun (WGS) entry which is preliminary data.</text>
</comment>
<organism evidence="2">
    <name type="scientific">Sesamum radiatum</name>
    <name type="common">Black benniseed</name>
    <dbReference type="NCBI Taxonomy" id="300843"/>
    <lineage>
        <taxon>Eukaryota</taxon>
        <taxon>Viridiplantae</taxon>
        <taxon>Streptophyta</taxon>
        <taxon>Embryophyta</taxon>
        <taxon>Tracheophyta</taxon>
        <taxon>Spermatophyta</taxon>
        <taxon>Magnoliopsida</taxon>
        <taxon>eudicotyledons</taxon>
        <taxon>Gunneridae</taxon>
        <taxon>Pentapetalae</taxon>
        <taxon>asterids</taxon>
        <taxon>lamiids</taxon>
        <taxon>Lamiales</taxon>
        <taxon>Pedaliaceae</taxon>
        <taxon>Sesamum</taxon>
    </lineage>
</organism>
<evidence type="ECO:0000256" key="1">
    <source>
        <dbReference type="SAM" id="MobiDB-lite"/>
    </source>
</evidence>
<evidence type="ECO:0000313" key="2">
    <source>
        <dbReference type="EMBL" id="KAL0345755.1"/>
    </source>
</evidence>
<feature type="region of interest" description="Disordered" evidence="1">
    <location>
        <begin position="82"/>
        <end position="115"/>
    </location>
</feature>
<reference evidence="2" key="2">
    <citation type="journal article" date="2024" name="Plant">
        <title>Genomic evolution and insights into agronomic trait innovations of Sesamum species.</title>
        <authorList>
            <person name="Miao H."/>
            <person name="Wang L."/>
            <person name="Qu L."/>
            <person name="Liu H."/>
            <person name="Sun Y."/>
            <person name="Le M."/>
            <person name="Wang Q."/>
            <person name="Wei S."/>
            <person name="Zheng Y."/>
            <person name="Lin W."/>
            <person name="Duan Y."/>
            <person name="Cao H."/>
            <person name="Xiong S."/>
            <person name="Wang X."/>
            <person name="Wei L."/>
            <person name="Li C."/>
            <person name="Ma Q."/>
            <person name="Ju M."/>
            <person name="Zhao R."/>
            <person name="Li G."/>
            <person name="Mu C."/>
            <person name="Tian Q."/>
            <person name="Mei H."/>
            <person name="Zhang T."/>
            <person name="Gao T."/>
            <person name="Zhang H."/>
        </authorList>
    </citation>
    <scope>NUCLEOTIDE SEQUENCE</scope>
    <source>
        <strain evidence="2">G02</strain>
    </source>
</reference>
<protein>
    <submittedName>
        <fullName evidence="2">Uncharacterized protein</fullName>
    </submittedName>
</protein>
<dbReference type="EMBL" id="JACGWJ010000019">
    <property type="protein sequence ID" value="KAL0345755.1"/>
    <property type="molecule type" value="Genomic_DNA"/>
</dbReference>
<sequence length="115" mass="12634">MLKHSASHICILLVRRVAPDSHPYTWANVLGMTSYLADSIPHIKEVPIQAVLQSPISKSLYSKAVRAPACRPASPSRRHILRKSQVTILPKERPVTREEEGSSGDAEGGKQQGWG</sequence>
<dbReference type="AlphaFoldDB" id="A0AAW2NQH2"/>
<accession>A0AAW2NQH2</accession>
<reference evidence="2" key="1">
    <citation type="submission" date="2020-06" db="EMBL/GenBank/DDBJ databases">
        <authorList>
            <person name="Li T."/>
            <person name="Hu X."/>
            <person name="Zhang T."/>
            <person name="Song X."/>
            <person name="Zhang H."/>
            <person name="Dai N."/>
            <person name="Sheng W."/>
            <person name="Hou X."/>
            <person name="Wei L."/>
        </authorList>
    </citation>
    <scope>NUCLEOTIDE SEQUENCE</scope>
    <source>
        <strain evidence="2">G02</strain>
        <tissue evidence="2">Leaf</tissue>
    </source>
</reference>
<name>A0AAW2NQH2_SESRA</name>
<proteinExistence type="predicted"/>